<dbReference type="Gene3D" id="3.40.50.2000">
    <property type="entry name" value="Glycogen Phosphorylase B"/>
    <property type="match status" value="2"/>
</dbReference>
<dbReference type="Pfam" id="PF00534">
    <property type="entry name" value="Glycos_transf_1"/>
    <property type="match status" value="1"/>
</dbReference>
<evidence type="ECO:0000313" key="3">
    <source>
        <dbReference type="EMBL" id="CAI8966199.1"/>
    </source>
</evidence>
<feature type="domain" description="Glycosyltransferase subfamily 4-like N-terminal" evidence="2">
    <location>
        <begin position="29"/>
        <end position="179"/>
    </location>
</feature>
<proteinExistence type="predicted"/>
<accession>A0ABM9I8Z9</accession>
<dbReference type="InterPro" id="IPR001296">
    <property type="entry name" value="Glyco_trans_1"/>
</dbReference>
<protein>
    <submittedName>
        <fullName evidence="3">Glycosyltransferase involved in cell wall biosynthesis</fullName>
    </submittedName>
</protein>
<keyword evidence="4" id="KW-1185">Reference proteome</keyword>
<evidence type="ECO:0000259" key="1">
    <source>
        <dbReference type="Pfam" id="PF00534"/>
    </source>
</evidence>
<name>A0ABM9I8Z9_9GAMM</name>
<reference evidence="3 4" key="1">
    <citation type="submission" date="2023-03" db="EMBL/GenBank/DDBJ databases">
        <authorList>
            <person name="Pearce D."/>
        </authorList>
    </citation>
    <scope>NUCLEOTIDE SEQUENCE [LARGE SCALE GENOMIC DNA]</scope>
    <source>
        <strain evidence="3">Msz</strain>
    </source>
</reference>
<feature type="domain" description="Glycosyl transferase family 1" evidence="1">
    <location>
        <begin position="189"/>
        <end position="346"/>
    </location>
</feature>
<dbReference type="Proteomes" id="UP001162030">
    <property type="component" value="Chromosome"/>
</dbReference>
<dbReference type="PANTHER" id="PTHR45947">
    <property type="entry name" value="SULFOQUINOVOSYL TRANSFERASE SQD2"/>
    <property type="match status" value="1"/>
</dbReference>
<sequence>MSEREAEPSRPGETLLRVGLVGPLPPPSGGMANQTRQLMELLRSRGIDVILVQTNEPYRPAWVGKFRGIRAIPRLIAYIAKLRRVATQVDVLHIMANSGWSWHLFAAPALWTAWFYKVPAVLNYRGGEAERFFSRSFRLVRPSLEKASLIVVPSGFLKAVFGRFGVDTTIVPNIVNLRRFGPRSELSAIDPSRPHIVVARNLEPIYGLTTAIRAFALLLQEKPEARLSIAGSGPQRRVLEDLASQLGISENVTFTGRLSPEEMADLYRKCDVMLNPSTVDNMPNSVLEALAAGLPVVSTNVGGVPYIVENKKTAMLVDPEDPTAMAESLLRVISDASLYRTLAENGLAHVAKFDVDAILPLWIDIYRVLAKPKICSIHT</sequence>
<gene>
    <name evidence="3" type="ORF">MSZNOR_4772</name>
</gene>
<evidence type="ECO:0000259" key="2">
    <source>
        <dbReference type="Pfam" id="PF13439"/>
    </source>
</evidence>
<dbReference type="PANTHER" id="PTHR45947:SF3">
    <property type="entry name" value="SULFOQUINOVOSYL TRANSFERASE SQD2"/>
    <property type="match status" value="1"/>
</dbReference>
<evidence type="ECO:0000313" key="4">
    <source>
        <dbReference type="Proteomes" id="UP001162030"/>
    </source>
</evidence>
<dbReference type="Pfam" id="PF13439">
    <property type="entry name" value="Glyco_transf_4"/>
    <property type="match status" value="1"/>
</dbReference>
<organism evidence="3 4">
    <name type="scientific">Methylocaldum szegediense</name>
    <dbReference type="NCBI Taxonomy" id="73780"/>
    <lineage>
        <taxon>Bacteria</taxon>
        <taxon>Pseudomonadati</taxon>
        <taxon>Pseudomonadota</taxon>
        <taxon>Gammaproteobacteria</taxon>
        <taxon>Methylococcales</taxon>
        <taxon>Methylococcaceae</taxon>
        <taxon>Methylocaldum</taxon>
    </lineage>
</organism>
<dbReference type="SUPFAM" id="SSF53756">
    <property type="entry name" value="UDP-Glycosyltransferase/glycogen phosphorylase"/>
    <property type="match status" value="1"/>
</dbReference>
<dbReference type="EMBL" id="OX458333">
    <property type="protein sequence ID" value="CAI8966199.1"/>
    <property type="molecule type" value="Genomic_DNA"/>
</dbReference>
<dbReference type="InterPro" id="IPR028098">
    <property type="entry name" value="Glyco_trans_4-like_N"/>
</dbReference>
<dbReference type="CDD" id="cd03801">
    <property type="entry name" value="GT4_PimA-like"/>
    <property type="match status" value="1"/>
</dbReference>
<dbReference type="InterPro" id="IPR050194">
    <property type="entry name" value="Glycosyltransferase_grp1"/>
</dbReference>